<dbReference type="GO" id="GO:0007165">
    <property type="term" value="P:signal transduction"/>
    <property type="evidence" value="ECO:0007669"/>
    <property type="project" value="UniProtKB-KW"/>
</dbReference>
<dbReference type="InterPro" id="IPR013604">
    <property type="entry name" value="7TM_chemorcpt"/>
</dbReference>
<feature type="transmembrane region" description="Helical" evidence="8">
    <location>
        <begin position="140"/>
        <end position="161"/>
    </location>
</feature>
<dbReference type="GO" id="GO:0008049">
    <property type="term" value="P:male courtship behavior"/>
    <property type="evidence" value="ECO:0007669"/>
    <property type="project" value="TreeGrafter"/>
</dbReference>
<feature type="non-terminal residue" evidence="9">
    <location>
        <position position="439"/>
    </location>
</feature>
<comment type="subcellular location">
    <subcellularLocation>
        <location evidence="1 8">Cell membrane</location>
        <topology evidence="1 8">Multi-pass membrane protein</topology>
    </subcellularLocation>
</comment>
<name>A0AAD7ZF84_DIPPU</name>
<dbReference type="PANTHER" id="PTHR21143:SF133">
    <property type="entry name" value="GUSTATORY AND PHEROMONE RECEPTOR 32A-RELATED"/>
    <property type="match status" value="1"/>
</dbReference>
<keyword evidence="5 8" id="KW-0472">Membrane</keyword>
<dbReference type="PANTHER" id="PTHR21143">
    <property type="entry name" value="INVERTEBRATE GUSTATORY RECEPTOR"/>
    <property type="match status" value="1"/>
</dbReference>
<dbReference type="Proteomes" id="UP001233999">
    <property type="component" value="Unassembled WGS sequence"/>
</dbReference>
<keyword evidence="2 8" id="KW-1003">Cell membrane</keyword>
<dbReference type="GO" id="GO:0043025">
    <property type="term" value="C:neuronal cell body"/>
    <property type="evidence" value="ECO:0007669"/>
    <property type="project" value="TreeGrafter"/>
</dbReference>
<feature type="transmembrane region" description="Helical" evidence="8">
    <location>
        <begin position="408"/>
        <end position="436"/>
    </location>
</feature>
<feature type="transmembrane region" description="Helical" evidence="8">
    <location>
        <begin position="12"/>
        <end position="30"/>
    </location>
</feature>
<comment type="similarity">
    <text evidence="8">Belongs to the insect chemoreceptor superfamily. Gustatory receptor (GR) family.</text>
</comment>
<dbReference type="AlphaFoldDB" id="A0AAD7ZF84"/>
<gene>
    <name evidence="9" type="ORF">L9F63_004932</name>
</gene>
<reference evidence="9" key="1">
    <citation type="journal article" date="2023" name="IScience">
        <title>Live-bearing cockroach genome reveals convergent evolutionary mechanisms linked to viviparity in insects and beyond.</title>
        <authorList>
            <person name="Fouks B."/>
            <person name="Harrison M.C."/>
            <person name="Mikhailova A.A."/>
            <person name="Marchal E."/>
            <person name="English S."/>
            <person name="Carruthers M."/>
            <person name="Jennings E.C."/>
            <person name="Chiamaka E.L."/>
            <person name="Frigard R.A."/>
            <person name="Pippel M."/>
            <person name="Attardo G.M."/>
            <person name="Benoit J.B."/>
            <person name="Bornberg-Bauer E."/>
            <person name="Tobe S.S."/>
        </authorList>
    </citation>
    <scope>NUCLEOTIDE SEQUENCE</scope>
    <source>
        <strain evidence="9">Stay&amp;Tobe</strain>
    </source>
</reference>
<comment type="function">
    <text evidence="8">Gustatory receptor which mediates acceptance or avoidance behavior, depending on its substrates.</text>
</comment>
<keyword evidence="10" id="KW-1185">Reference proteome</keyword>
<evidence type="ECO:0000256" key="1">
    <source>
        <dbReference type="ARBA" id="ARBA00004651"/>
    </source>
</evidence>
<evidence type="ECO:0000256" key="8">
    <source>
        <dbReference type="RuleBase" id="RU363108"/>
    </source>
</evidence>
<keyword evidence="7 8" id="KW-0807">Transducer</keyword>
<comment type="caution">
    <text evidence="8">Lacks conserved residue(s) required for the propagation of feature annotation.</text>
</comment>
<feature type="transmembrane region" description="Helical" evidence="8">
    <location>
        <begin position="304"/>
        <end position="323"/>
    </location>
</feature>
<feature type="transmembrane region" description="Helical" evidence="8">
    <location>
        <begin position="85"/>
        <end position="104"/>
    </location>
</feature>
<organism evidence="9 10">
    <name type="scientific">Diploptera punctata</name>
    <name type="common">Pacific beetle cockroach</name>
    <dbReference type="NCBI Taxonomy" id="6984"/>
    <lineage>
        <taxon>Eukaryota</taxon>
        <taxon>Metazoa</taxon>
        <taxon>Ecdysozoa</taxon>
        <taxon>Arthropoda</taxon>
        <taxon>Hexapoda</taxon>
        <taxon>Insecta</taxon>
        <taxon>Pterygota</taxon>
        <taxon>Neoptera</taxon>
        <taxon>Polyneoptera</taxon>
        <taxon>Dictyoptera</taxon>
        <taxon>Blattodea</taxon>
        <taxon>Blaberoidea</taxon>
        <taxon>Blaberidae</taxon>
        <taxon>Diplopterinae</taxon>
        <taxon>Diploptera</taxon>
    </lineage>
</organism>
<reference evidence="9" key="2">
    <citation type="submission" date="2023-05" db="EMBL/GenBank/DDBJ databases">
        <authorList>
            <person name="Fouks B."/>
        </authorList>
    </citation>
    <scope>NUCLEOTIDE SEQUENCE</scope>
    <source>
        <strain evidence="9">Stay&amp;Tobe</strain>
        <tissue evidence="9">Testes</tissue>
    </source>
</reference>
<evidence type="ECO:0000313" key="10">
    <source>
        <dbReference type="Proteomes" id="UP001233999"/>
    </source>
</evidence>
<dbReference type="GO" id="GO:0030424">
    <property type="term" value="C:axon"/>
    <property type="evidence" value="ECO:0007669"/>
    <property type="project" value="TreeGrafter"/>
</dbReference>
<evidence type="ECO:0000256" key="3">
    <source>
        <dbReference type="ARBA" id="ARBA00022692"/>
    </source>
</evidence>
<dbReference type="GO" id="GO:0030425">
    <property type="term" value="C:dendrite"/>
    <property type="evidence" value="ECO:0007669"/>
    <property type="project" value="TreeGrafter"/>
</dbReference>
<dbReference type="Pfam" id="PF08395">
    <property type="entry name" value="7tm_7"/>
    <property type="match status" value="1"/>
</dbReference>
<evidence type="ECO:0000256" key="6">
    <source>
        <dbReference type="ARBA" id="ARBA00023170"/>
    </source>
</evidence>
<accession>A0AAD7ZF84</accession>
<keyword evidence="3 8" id="KW-0812">Transmembrane</keyword>
<comment type="caution">
    <text evidence="9">The sequence shown here is derived from an EMBL/GenBank/DDBJ whole genome shotgun (WGS) entry which is preliminary data.</text>
</comment>
<dbReference type="GO" id="GO:0007635">
    <property type="term" value="P:chemosensory behavior"/>
    <property type="evidence" value="ECO:0007669"/>
    <property type="project" value="TreeGrafter"/>
</dbReference>
<dbReference type="EMBL" id="JASPKZ010008858">
    <property type="protein sequence ID" value="KAJ9578828.1"/>
    <property type="molecule type" value="Genomic_DNA"/>
</dbReference>
<proteinExistence type="inferred from homology"/>
<sequence length="439" mass="50952">MKHQSSDVYSSMILLYYLSKVAGLAPFKLVNVQASEKKGKTCLRLKKGSVFEIAQSILMIFIILTAASCIVILNYKLPNNQRNYLILEMLLTVATSIACLILCMTKISRNIDSILYKIKILDGILMVSEETHNKNIKNNIIHISIVLCIFVSRNVYDFWVWKIYWNLWNPFLYTIYLCEFVHLITIAQFVNFVMLLKQKLHCINLHLSSPMENSEEFFSENIWENLLRSSNFPNFSIFKKDLRIYEFHEAMNKHCSDTVQIWIGTSTKINSFGKEKSQIRALEILYYFIYEICSRINLMYQVQILMFTTSTFVELTSNLYYTFVTIKSIASFDMIEAIYAMETFVWALLDFMLLFCITGSCNKITQESWRTSCLLQKLLLLPGIDAITCDELKLFLDLVKEKQVKFTVCGFFTLNFTVLSSIIGAVTTLLVIFVQFNPN</sequence>
<evidence type="ECO:0000256" key="4">
    <source>
        <dbReference type="ARBA" id="ARBA00022989"/>
    </source>
</evidence>
<feature type="transmembrane region" description="Helical" evidence="8">
    <location>
        <begin position="343"/>
        <end position="361"/>
    </location>
</feature>
<evidence type="ECO:0000256" key="2">
    <source>
        <dbReference type="ARBA" id="ARBA00022475"/>
    </source>
</evidence>
<feature type="transmembrane region" description="Helical" evidence="8">
    <location>
        <begin position="50"/>
        <end position="73"/>
    </location>
</feature>
<dbReference type="GO" id="GO:0050909">
    <property type="term" value="P:sensory perception of taste"/>
    <property type="evidence" value="ECO:0007669"/>
    <property type="project" value="InterPro"/>
</dbReference>
<evidence type="ECO:0000256" key="5">
    <source>
        <dbReference type="ARBA" id="ARBA00023136"/>
    </source>
</evidence>
<keyword evidence="4 8" id="KW-1133">Transmembrane helix</keyword>
<dbReference type="GO" id="GO:0005886">
    <property type="term" value="C:plasma membrane"/>
    <property type="evidence" value="ECO:0007669"/>
    <property type="project" value="UniProtKB-SubCell"/>
</dbReference>
<evidence type="ECO:0000256" key="7">
    <source>
        <dbReference type="ARBA" id="ARBA00023224"/>
    </source>
</evidence>
<evidence type="ECO:0000313" key="9">
    <source>
        <dbReference type="EMBL" id="KAJ9578828.1"/>
    </source>
</evidence>
<keyword evidence="6 8" id="KW-0675">Receptor</keyword>
<feature type="transmembrane region" description="Helical" evidence="8">
    <location>
        <begin position="173"/>
        <end position="196"/>
    </location>
</feature>
<protein>
    <recommendedName>
        <fullName evidence="8">Gustatory receptor</fullName>
    </recommendedName>
</protein>